<dbReference type="Proteomes" id="UP000076586">
    <property type="component" value="Unassembled WGS sequence"/>
</dbReference>
<keyword evidence="2" id="KW-1185">Reference proteome</keyword>
<dbReference type="STRING" id="681398.PJIAN_1912"/>
<dbReference type="AlphaFoldDB" id="A0A170Z486"/>
<comment type="caution">
    <text evidence="1">The sequence shown here is derived from an EMBL/GenBank/DDBJ whole genome shotgun (WGS) entry which is preliminary data.</text>
</comment>
<dbReference type="OrthoDB" id="9811073at2"/>
<dbReference type="PANTHER" id="PTHR11669:SF8">
    <property type="entry name" value="DNA POLYMERASE III SUBUNIT DELTA"/>
    <property type="match status" value="1"/>
</dbReference>
<reference evidence="2" key="1">
    <citation type="submission" date="2016-04" db="EMBL/GenBank/DDBJ databases">
        <title>Draft genome sequence of Paludibacter jiangxiensis strain NM7.</title>
        <authorList>
            <person name="Qiu Y."/>
            <person name="Matsuura N."/>
            <person name="Ohashi A."/>
            <person name="Tourlousse M.D."/>
            <person name="Sekiguchi Y."/>
        </authorList>
    </citation>
    <scope>NUCLEOTIDE SEQUENCE [LARGE SCALE GENOMIC DNA]</scope>
    <source>
        <strain evidence="2">NM7</strain>
    </source>
</reference>
<organism evidence="1 2">
    <name type="scientific">Paludibacter jiangxiensis</name>
    <dbReference type="NCBI Taxonomy" id="681398"/>
    <lineage>
        <taxon>Bacteria</taxon>
        <taxon>Pseudomonadati</taxon>
        <taxon>Bacteroidota</taxon>
        <taxon>Bacteroidia</taxon>
        <taxon>Bacteroidales</taxon>
        <taxon>Paludibacteraceae</taxon>
        <taxon>Paludibacter</taxon>
    </lineage>
</organism>
<dbReference type="InterPro" id="IPR050238">
    <property type="entry name" value="DNA_Rep/Repair_Clamp_Loader"/>
</dbReference>
<gene>
    <name evidence="1" type="ORF">PJIAN_1912</name>
</gene>
<sequence>MFFSSIIGQEAIKQRLIAAVQEQRIPHALLLCGGEGIGKLPLAIAFAQYVCCEHRTATDSCGSCPSCVKFAKLAHPDLHFVFPIIKPEGKQSVVCDDFVAEFRNFVLEHPYGTVNEWINGIGSGKQGMIYEAESGEILRKLNLKTYESEYKVMIIWQPEKMNITCANKLLKILEEPPEKTLFLLVSEMPDMLLTTIQSRTQRINIPQIERASLEEALHRKFSLTPESAANVARIANGNYRKAEEMIESSDENQFNLEQFIFLMRTAYARKVKEMKQWSEMMSKIGRERQKSFFIYAQKMVRENFILNLHEEELNYLNNNEETFSQRFAPFINERNIESIMTDLAIAERHIEGNVQAKMVFFDLSLKFIVSLIKK</sequence>
<dbReference type="Pfam" id="PF13177">
    <property type="entry name" value="DNA_pol3_delta2"/>
    <property type="match status" value="1"/>
</dbReference>
<dbReference type="PANTHER" id="PTHR11669">
    <property type="entry name" value="REPLICATION FACTOR C / DNA POLYMERASE III GAMMA-TAU SUBUNIT"/>
    <property type="match status" value="1"/>
</dbReference>
<dbReference type="Gene3D" id="3.40.50.300">
    <property type="entry name" value="P-loop containing nucleotide triphosphate hydrolases"/>
    <property type="match status" value="1"/>
</dbReference>
<dbReference type="RefSeq" id="WP_068702405.1">
    <property type="nucleotide sequence ID" value="NZ_BDCR01000001.1"/>
</dbReference>
<protein>
    <submittedName>
        <fullName evidence="1">DNA polymerase-3 subunit delta</fullName>
    </submittedName>
</protein>
<reference evidence="2" key="2">
    <citation type="journal article" date="2017" name="Genome Announc.">
        <title>Draft genome sequence of Paludibacter jiangxiensis NM7(T), a propionate-producing fermentative bacterium.</title>
        <authorList>
            <person name="Qiu Y.-L."/>
            <person name="Tourlousse D.M."/>
            <person name="Matsuura N."/>
            <person name="Ohashi A."/>
            <person name="Sekiguchi Y."/>
        </authorList>
    </citation>
    <scope>NUCLEOTIDE SEQUENCE [LARGE SCALE GENOMIC DNA]</scope>
    <source>
        <strain evidence="2">NM7</strain>
    </source>
</reference>
<evidence type="ECO:0000313" key="1">
    <source>
        <dbReference type="EMBL" id="GAT62319.1"/>
    </source>
</evidence>
<dbReference type="SUPFAM" id="SSF52540">
    <property type="entry name" value="P-loop containing nucleoside triphosphate hydrolases"/>
    <property type="match status" value="1"/>
</dbReference>
<dbReference type="EMBL" id="BDCR01000001">
    <property type="protein sequence ID" value="GAT62319.1"/>
    <property type="molecule type" value="Genomic_DNA"/>
</dbReference>
<dbReference type="GO" id="GO:0006261">
    <property type="term" value="P:DNA-templated DNA replication"/>
    <property type="evidence" value="ECO:0007669"/>
    <property type="project" value="TreeGrafter"/>
</dbReference>
<accession>A0A170Z486</accession>
<evidence type="ECO:0000313" key="2">
    <source>
        <dbReference type="Proteomes" id="UP000076586"/>
    </source>
</evidence>
<dbReference type="InterPro" id="IPR027417">
    <property type="entry name" value="P-loop_NTPase"/>
</dbReference>
<name>A0A170Z486_9BACT</name>
<proteinExistence type="predicted"/>